<proteinExistence type="predicted"/>
<feature type="coiled-coil region" evidence="1">
    <location>
        <begin position="27"/>
        <end position="54"/>
    </location>
</feature>
<accession>A0AAW1PCS3</accession>
<evidence type="ECO:0000313" key="2">
    <source>
        <dbReference type="EMBL" id="KAK9806377.1"/>
    </source>
</evidence>
<dbReference type="AlphaFoldDB" id="A0AAW1PCS3"/>
<comment type="caution">
    <text evidence="2">The sequence shown here is derived from an EMBL/GenBank/DDBJ whole genome shotgun (WGS) entry which is preliminary data.</text>
</comment>
<evidence type="ECO:0000256" key="1">
    <source>
        <dbReference type="SAM" id="Coils"/>
    </source>
</evidence>
<evidence type="ECO:0000313" key="3">
    <source>
        <dbReference type="Proteomes" id="UP001489004"/>
    </source>
</evidence>
<gene>
    <name evidence="2" type="ORF">WJX72_012182</name>
</gene>
<dbReference type="EMBL" id="JALJOR010000014">
    <property type="protein sequence ID" value="KAK9806377.1"/>
    <property type="molecule type" value="Genomic_DNA"/>
</dbReference>
<dbReference type="Proteomes" id="UP001489004">
    <property type="component" value="Unassembled WGS sequence"/>
</dbReference>
<keyword evidence="1" id="KW-0175">Coiled coil</keyword>
<name>A0AAW1PCS3_9CHLO</name>
<protein>
    <submittedName>
        <fullName evidence="2">Uncharacterized protein</fullName>
    </submittedName>
</protein>
<organism evidence="2 3">
    <name type="scientific">[Myrmecia] bisecta</name>
    <dbReference type="NCBI Taxonomy" id="41462"/>
    <lineage>
        <taxon>Eukaryota</taxon>
        <taxon>Viridiplantae</taxon>
        <taxon>Chlorophyta</taxon>
        <taxon>core chlorophytes</taxon>
        <taxon>Trebouxiophyceae</taxon>
        <taxon>Trebouxiales</taxon>
        <taxon>Trebouxiaceae</taxon>
        <taxon>Myrmecia</taxon>
    </lineage>
</organism>
<sequence>MRKRLVDLRTAADSAEKRGREVEILDLVEQEVKLAELREAADNAEKRAAEVEVEVKYTVEQVVRKQDAVDKKARELIEAKMNMEKAAQVSTLPR</sequence>
<keyword evidence="3" id="KW-1185">Reference proteome</keyword>
<reference evidence="2 3" key="1">
    <citation type="journal article" date="2024" name="Nat. Commun.">
        <title>Phylogenomics reveals the evolutionary origins of lichenization in chlorophyte algae.</title>
        <authorList>
            <person name="Puginier C."/>
            <person name="Libourel C."/>
            <person name="Otte J."/>
            <person name="Skaloud P."/>
            <person name="Haon M."/>
            <person name="Grisel S."/>
            <person name="Petersen M."/>
            <person name="Berrin J.G."/>
            <person name="Delaux P.M."/>
            <person name="Dal Grande F."/>
            <person name="Keller J."/>
        </authorList>
    </citation>
    <scope>NUCLEOTIDE SEQUENCE [LARGE SCALE GENOMIC DNA]</scope>
    <source>
        <strain evidence="2 3">SAG 2043</strain>
    </source>
</reference>